<evidence type="ECO:0000313" key="9">
    <source>
        <dbReference type="Proteomes" id="UP000078550"/>
    </source>
</evidence>
<dbReference type="Pfam" id="PF05916">
    <property type="entry name" value="Sld5"/>
    <property type="match status" value="1"/>
</dbReference>
<gene>
    <name evidence="7" type="ORF">POVWA1_042580</name>
    <name evidence="8" type="ORF">POVWA2_041080</name>
</gene>
<evidence type="ECO:0000256" key="5">
    <source>
        <dbReference type="SAM" id="Phobius"/>
    </source>
</evidence>
<evidence type="ECO:0000259" key="6">
    <source>
        <dbReference type="Pfam" id="PF05916"/>
    </source>
</evidence>
<protein>
    <recommendedName>
        <fullName evidence="6">GINS subunit domain-containing protein</fullName>
    </recommendedName>
</protein>
<keyword evidence="3" id="KW-0235">DNA replication</keyword>
<organism evidence="7 10">
    <name type="scientific">Plasmodium ovale wallikeri</name>
    <dbReference type="NCBI Taxonomy" id="864142"/>
    <lineage>
        <taxon>Eukaryota</taxon>
        <taxon>Sar</taxon>
        <taxon>Alveolata</taxon>
        <taxon>Apicomplexa</taxon>
        <taxon>Aconoidasida</taxon>
        <taxon>Haemosporida</taxon>
        <taxon>Plasmodiidae</taxon>
        <taxon>Plasmodium</taxon>
        <taxon>Plasmodium (Plasmodium)</taxon>
    </lineage>
</organism>
<dbReference type="GO" id="GO:0000811">
    <property type="term" value="C:GINS complex"/>
    <property type="evidence" value="ECO:0007669"/>
    <property type="project" value="TreeGrafter"/>
</dbReference>
<dbReference type="InterPro" id="IPR021151">
    <property type="entry name" value="GINS_A"/>
</dbReference>
<feature type="transmembrane region" description="Helical" evidence="5">
    <location>
        <begin position="12"/>
        <end position="33"/>
    </location>
</feature>
<proteinExistence type="inferred from homology"/>
<dbReference type="EMBL" id="FLRE01000155">
    <property type="protein sequence ID" value="SBT41035.1"/>
    <property type="molecule type" value="Genomic_DNA"/>
</dbReference>
<evidence type="ECO:0000313" key="7">
    <source>
        <dbReference type="EMBL" id="SBT40691.1"/>
    </source>
</evidence>
<evidence type="ECO:0000256" key="4">
    <source>
        <dbReference type="ARBA" id="ARBA00023242"/>
    </source>
</evidence>
<dbReference type="PANTHER" id="PTHR12772">
    <property type="entry name" value="DNA REPLICATION COMPLEX GINS PROTEIN PSF2"/>
    <property type="match status" value="1"/>
</dbReference>
<dbReference type="PANTHER" id="PTHR12772:SF0">
    <property type="entry name" value="DNA REPLICATION COMPLEX GINS PROTEIN PSF2"/>
    <property type="match status" value="1"/>
</dbReference>
<reference evidence="7" key="2">
    <citation type="submission" date="2016-05" db="EMBL/GenBank/DDBJ databases">
        <authorList>
            <person name="Lavstsen T."/>
            <person name="Jespersen J.S."/>
        </authorList>
    </citation>
    <scope>NUCLEOTIDE SEQUENCE [LARGE SCALE GENOMIC DNA]</scope>
</reference>
<keyword evidence="5" id="KW-0472">Membrane</keyword>
<dbReference type="GO" id="GO:0000727">
    <property type="term" value="P:double-strand break repair via break-induced replication"/>
    <property type="evidence" value="ECO:0007669"/>
    <property type="project" value="TreeGrafter"/>
</dbReference>
<sequence>MKAGERQWVPIYLAIVLSSFSYVDVEFPFWFYIKNFANIKEEEYKNTSELFELPSPYFFEICYMFIDQKVFLKATPIETVGQKSFFKYMAKVAGSLTRFLSLCFLSPFLSPGYVEDIKHCRTEKIIRHLEEQNVHCTHIYIPNLQHSETHLVNLSLYSFWKYDSSLNDRANSIDFTSYLLEPFIKDTGADNEENILQDL</sequence>
<dbReference type="AlphaFoldDB" id="A0A1A8ZA58"/>
<dbReference type="InterPro" id="IPR036224">
    <property type="entry name" value="GINS_bundle-like_dom_sf"/>
</dbReference>
<dbReference type="Proteomes" id="UP000078555">
    <property type="component" value="Unassembled WGS sequence"/>
</dbReference>
<accession>A0A1A8ZA58</accession>
<dbReference type="Proteomes" id="UP000078550">
    <property type="component" value="Unassembled WGS sequence"/>
</dbReference>
<comment type="subcellular location">
    <subcellularLocation>
        <location evidence="1">Nucleus</location>
    </subcellularLocation>
</comment>
<keyword evidence="10" id="KW-1185">Reference proteome</keyword>
<evidence type="ECO:0000256" key="2">
    <source>
        <dbReference type="ARBA" id="ARBA00010565"/>
    </source>
</evidence>
<reference evidence="9 10" key="1">
    <citation type="submission" date="2016-05" db="EMBL/GenBank/DDBJ databases">
        <authorList>
            <person name="Naeem Raeece"/>
        </authorList>
    </citation>
    <scope>NUCLEOTIDE SEQUENCE [LARGE SCALE GENOMIC DNA]</scope>
</reference>
<evidence type="ECO:0000313" key="10">
    <source>
        <dbReference type="Proteomes" id="UP000078555"/>
    </source>
</evidence>
<feature type="domain" description="GINS subunit" evidence="6">
    <location>
        <begin position="30"/>
        <end position="166"/>
    </location>
</feature>
<dbReference type="InterPro" id="IPR007257">
    <property type="entry name" value="GINS_Psf2"/>
</dbReference>
<name>A0A1A8ZA58_PLAOA</name>
<keyword evidence="5" id="KW-0812">Transmembrane</keyword>
<evidence type="ECO:0000313" key="8">
    <source>
        <dbReference type="EMBL" id="SBT41035.1"/>
    </source>
</evidence>
<dbReference type="SUPFAM" id="SSF158573">
    <property type="entry name" value="GINS helical bundle-like"/>
    <property type="match status" value="1"/>
</dbReference>
<comment type="similarity">
    <text evidence="2">Belongs to the GINS2/PSF2 family.</text>
</comment>
<dbReference type="GO" id="GO:0006260">
    <property type="term" value="P:DNA replication"/>
    <property type="evidence" value="ECO:0007669"/>
    <property type="project" value="UniProtKB-KW"/>
</dbReference>
<keyword evidence="5" id="KW-1133">Transmembrane helix</keyword>
<evidence type="ECO:0000256" key="3">
    <source>
        <dbReference type="ARBA" id="ARBA00022705"/>
    </source>
</evidence>
<keyword evidence="4" id="KW-0539">Nucleus</keyword>
<dbReference type="EMBL" id="FLRD01000115">
    <property type="protein sequence ID" value="SBT40691.1"/>
    <property type="molecule type" value="Genomic_DNA"/>
</dbReference>
<evidence type="ECO:0000256" key="1">
    <source>
        <dbReference type="ARBA" id="ARBA00004123"/>
    </source>
</evidence>